<proteinExistence type="predicted"/>
<dbReference type="InterPro" id="IPR008254">
    <property type="entry name" value="Flavodoxin/NO_synth"/>
</dbReference>
<organism evidence="2">
    <name type="scientific">Streptomyces sp. SID7499</name>
    <dbReference type="NCBI Taxonomy" id="2706086"/>
    <lineage>
        <taxon>Bacteria</taxon>
        <taxon>Bacillati</taxon>
        <taxon>Actinomycetota</taxon>
        <taxon>Actinomycetes</taxon>
        <taxon>Kitasatosporales</taxon>
        <taxon>Streptomycetaceae</taxon>
        <taxon>Streptomyces</taxon>
    </lineage>
</organism>
<gene>
    <name evidence="2" type="ORF">G3M58_79290</name>
</gene>
<feature type="non-terminal residue" evidence="2">
    <location>
        <position position="27"/>
    </location>
</feature>
<sequence length="27" mass="2728">MPTPVNVAVIYYSSTGTIATIAKAMAG</sequence>
<comment type="caution">
    <text evidence="2">The sequence shown here is derived from an EMBL/GenBank/DDBJ whole genome shotgun (WGS) entry which is preliminary data.</text>
</comment>
<name>A0A6G3XRI0_9ACTN</name>
<accession>A0A6G3XRI0</accession>
<dbReference type="EMBL" id="JAAGMN010008460">
    <property type="protein sequence ID" value="NEE20297.1"/>
    <property type="molecule type" value="Genomic_DNA"/>
</dbReference>
<protein>
    <submittedName>
        <fullName evidence="2">NAD(P)H dehydrogenase</fullName>
    </submittedName>
</protein>
<reference evidence="2" key="1">
    <citation type="submission" date="2020-01" db="EMBL/GenBank/DDBJ databases">
        <title>Insect and environment-associated Actinomycetes.</title>
        <authorList>
            <person name="Currrie C."/>
            <person name="Chevrette M."/>
            <person name="Carlson C."/>
            <person name="Stubbendieck R."/>
            <person name="Wendt-Pienkowski E."/>
        </authorList>
    </citation>
    <scope>NUCLEOTIDE SEQUENCE</scope>
    <source>
        <strain evidence="2">SID7499</strain>
    </source>
</reference>
<feature type="domain" description="Flavodoxin-like" evidence="1">
    <location>
        <begin position="7"/>
        <end position="27"/>
    </location>
</feature>
<dbReference type="PROSITE" id="PS50902">
    <property type="entry name" value="FLAVODOXIN_LIKE"/>
    <property type="match status" value="1"/>
</dbReference>
<dbReference type="GO" id="GO:0010181">
    <property type="term" value="F:FMN binding"/>
    <property type="evidence" value="ECO:0007669"/>
    <property type="project" value="InterPro"/>
</dbReference>
<evidence type="ECO:0000313" key="2">
    <source>
        <dbReference type="EMBL" id="NEE20297.1"/>
    </source>
</evidence>
<dbReference type="AlphaFoldDB" id="A0A6G3XRI0"/>
<evidence type="ECO:0000259" key="1">
    <source>
        <dbReference type="PROSITE" id="PS50902"/>
    </source>
</evidence>